<dbReference type="Pfam" id="PF11737">
    <property type="entry name" value="DUF3300"/>
    <property type="match status" value="1"/>
</dbReference>
<feature type="compositionally biased region" description="Basic and acidic residues" evidence="1">
    <location>
        <begin position="413"/>
        <end position="438"/>
    </location>
</feature>
<feature type="region of interest" description="Disordered" evidence="1">
    <location>
        <begin position="314"/>
        <end position="438"/>
    </location>
</feature>
<keyword evidence="2" id="KW-0732">Signal</keyword>
<accession>A0ABT3PB06</accession>
<organism evidence="3 4">
    <name type="scientific">Alteromonas aquimaris</name>
    <dbReference type="NCBI Taxonomy" id="2998417"/>
    <lineage>
        <taxon>Bacteria</taxon>
        <taxon>Pseudomonadati</taxon>
        <taxon>Pseudomonadota</taxon>
        <taxon>Gammaproteobacteria</taxon>
        <taxon>Alteromonadales</taxon>
        <taxon>Alteromonadaceae</taxon>
        <taxon>Alteromonas/Salinimonas group</taxon>
        <taxon>Alteromonas</taxon>
    </lineage>
</organism>
<gene>
    <name evidence="3" type="ORF">OPS25_15340</name>
</gene>
<feature type="compositionally biased region" description="Basic and acidic residues" evidence="1">
    <location>
        <begin position="336"/>
        <end position="388"/>
    </location>
</feature>
<dbReference type="PANTHER" id="PTHR40269:SF1">
    <property type="entry name" value="OUTER MEMBRANE PROTEIN"/>
    <property type="match status" value="1"/>
</dbReference>
<evidence type="ECO:0000256" key="2">
    <source>
        <dbReference type="SAM" id="SignalP"/>
    </source>
</evidence>
<keyword evidence="4" id="KW-1185">Reference proteome</keyword>
<feature type="chain" id="PRO_5046468257" evidence="2">
    <location>
        <begin position="26"/>
        <end position="438"/>
    </location>
</feature>
<dbReference type="PANTHER" id="PTHR40269">
    <property type="entry name" value="OUTER MEMBRANE PROTEIN-RELATED"/>
    <property type="match status" value="1"/>
</dbReference>
<comment type="caution">
    <text evidence="3">The sequence shown here is derived from an EMBL/GenBank/DDBJ whole genome shotgun (WGS) entry which is preliminary data.</text>
</comment>
<dbReference type="RefSeq" id="WP_265618761.1">
    <property type="nucleotide sequence ID" value="NZ_JAPFRD010000013.1"/>
</dbReference>
<feature type="signal peptide" evidence="2">
    <location>
        <begin position="1"/>
        <end position="25"/>
    </location>
</feature>
<evidence type="ECO:0000256" key="1">
    <source>
        <dbReference type="SAM" id="MobiDB-lite"/>
    </source>
</evidence>
<reference evidence="3" key="1">
    <citation type="submission" date="2022-11" db="EMBL/GenBank/DDBJ databases">
        <title>Alteromonas sp. nov., isolated from sea water of the Qingdao.</title>
        <authorList>
            <person name="Wang Q."/>
        </authorList>
    </citation>
    <scope>NUCLEOTIDE SEQUENCE</scope>
    <source>
        <strain evidence="3">ASW11-7</strain>
    </source>
</reference>
<dbReference type="InterPro" id="IPR021728">
    <property type="entry name" value="DUF3300"/>
</dbReference>
<name>A0ABT3PB06_9ALTE</name>
<proteinExistence type="predicted"/>
<evidence type="ECO:0000313" key="3">
    <source>
        <dbReference type="EMBL" id="MCW8109880.1"/>
    </source>
</evidence>
<protein>
    <submittedName>
        <fullName evidence="3">DUF3300 domain-containing protein</fullName>
    </submittedName>
</protein>
<evidence type="ECO:0000313" key="4">
    <source>
        <dbReference type="Proteomes" id="UP001142810"/>
    </source>
</evidence>
<dbReference type="Proteomes" id="UP001142810">
    <property type="component" value="Unassembled WGS sequence"/>
</dbReference>
<sequence length="438" mass="51873">MKKTLYAVLTALSLSGGVISTPASATPPPEPQMANEEFSDAQLDSILAPIALYPDTVLTHILIASTYPLEVLNAYRWRKDNSHLSAEEVAEEVELFDWDPSVRALAPLTQVLETMSDDLDWLQDLGDNVLIDQSRVLARVQVLRQHALNTGHLKNSDYLTYEKEEEVIVIEPRRREVVYIPYYDTRVVYGSWWHPIAPVYWHHPVHAVSHASFYWSPSFRLSTHFYFGGIHWHDRYVVVSQSPVRYYHHPRYTRRVYSKGYQRWDHNAEHRRSRYSPRVINKVHSLREGRPIQSKATYHQRKIEHRELKDQLRHVRSAPQERTIRQRDGVNTSPKELNREKRDIKPVRRGELTHPERPVIDKKEYMQRERHVSPRPQIERRELQRQEIQRSQQGVSRDTSRDTISRQVAPVRDLPRRQEPPTRQPRDVHRKRDLERDR</sequence>
<dbReference type="EMBL" id="JAPFRD010000013">
    <property type="protein sequence ID" value="MCW8109880.1"/>
    <property type="molecule type" value="Genomic_DNA"/>
</dbReference>